<dbReference type="PIRSF" id="PIRSF000456">
    <property type="entry name" value="UDP-GlcNAc_acltr"/>
    <property type="match status" value="1"/>
</dbReference>
<dbReference type="Gene3D" id="1.20.1180.10">
    <property type="entry name" value="Udp N-acetylglucosamine O-acyltransferase, C-terminal domain"/>
    <property type="match status" value="1"/>
</dbReference>
<evidence type="ECO:0000256" key="4">
    <source>
        <dbReference type="ARBA" id="ARBA00023098"/>
    </source>
</evidence>
<keyword evidence="6" id="KW-0677">Repeat</keyword>
<protein>
    <recommendedName>
        <fullName evidence="6">Acyl-[acyl-carrier-protein]--UDP-N-acetylglucosamine O-acyltransferase</fullName>
        <shortName evidence="6">UDP-N-acetylglucosamine acyltransferase</shortName>
        <ecNumber evidence="6">2.3.1.129</ecNumber>
    </recommendedName>
</protein>
<dbReference type="NCBIfam" id="NF003657">
    <property type="entry name" value="PRK05289.1"/>
    <property type="match status" value="1"/>
</dbReference>
<dbReference type="PANTHER" id="PTHR43480:SF1">
    <property type="entry name" value="ACYL-[ACYL-CARRIER-PROTEIN]--UDP-N-ACETYLGLUCOSAMINE O-ACYLTRANSFERASE, MITOCHONDRIAL-RELATED"/>
    <property type="match status" value="1"/>
</dbReference>
<comment type="subunit">
    <text evidence="6">Homotrimer.</text>
</comment>
<keyword evidence="6" id="KW-0963">Cytoplasm</keyword>
<reference evidence="8 9" key="1">
    <citation type="submission" date="2020-08" db="EMBL/GenBank/DDBJ databases">
        <title>Genome sequence of Thermomonas carbonis KCTC 42013T.</title>
        <authorList>
            <person name="Hyun D.-W."/>
            <person name="Bae J.-W."/>
        </authorList>
    </citation>
    <scope>NUCLEOTIDE SEQUENCE [LARGE SCALE GENOMIC DNA]</scope>
    <source>
        <strain evidence="8 9">KCTC 42013</strain>
    </source>
</reference>
<keyword evidence="3 6" id="KW-0808">Transferase</keyword>
<dbReference type="InterPro" id="IPR011004">
    <property type="entry name" value="Trimer_LpxA-like_sf"/>
</dbReference>
<dbReference type="GO" id="GO:0008780">
    <property type="term" value="F:acyl-[acyl-carrier-protein]-UDP-N-acetylglucosamine O-acyltransferase activity"/>
    <property type="evidence" value="ECO:0007669"/>
    <property type="project" value="UniProtKB-UniRule"/>
</dbReference>
<name>A0A7G9SQK2_9GAMM</name>
<dbReference type="AlphaFoldDB" id="A0A7G9SQK2"/>
<dbReference type="Gene3D" id="2.160.10.10">
    <property type="entry name" value="Hexapeptide repeat proteins"/>
    <property type="match status" value="1"/>
</dbReference>
<dbReference type="UniPathway" id="UPA00359">
    <property type="reaction ID" value="UER00477"/>
</dbReference>
<gene>
    <name evidence="6 8" type="primary">lpxA</name>
    <name evidence="8" type="ORF">H9L16_00245</name>
</gene>
<dbReference type="InterPro" id="IPR037157">
    <property type="entry name" value="Acetyltransf_C_sf"/>
</dbReference>
<organism evidence="8 9">
    <name type="scientific">Thermomonas carbonis</name>
    <dbReference type="NCBI Taxonomy" id="1463158"/>
    <lineage>
        <taxon>Bacteria</taxon>
        <taxon>Pseudomonadati</taxon>
        <taxon>Pseudomonadota</taxon>
        <taxon>Gammaproteobacteria</taxon>
        <taxon>Lysobacterales</taxon>
        <taxon>Lysobacteraceae</taxon>
        <taxon>Thermomonas</taxon>
    </lineage>
</organism>
<keyword evidence="1 6" id="KW-0444">Lipid biosynthesis</keyword>
<dbReference type="PANTHER" id="PTHR43480">
    <property type="entry name" value="ACYL-[ACYL-CARRIER-PROTEIN]--UDP-N-ACETYLGLUCOSAMINE O-ACYLTRANSFERASE"/>
    <property type="match status" value="1"/>
</dbReference>
<dbReference type="InterPro" id="IPR001451">
    <property type="entry name" value="Hexapep"/>
</dbReference>
<keyword evidence="9" id="KW-1185">Reference proteome</keyword>
<keyword evidence="5 6" id="KW-0012">Acyltransferase</keyword>
<comment type="subcellular location">
    <subcellularLocation>
        <location evidence="6">Cytoplasm</location>
    </subcellularLocation>
</comment>
<keyword evidence="4 6" id="KW-0443">Lipid metabolism</keyword>
<evidence type="ECO:0000313" key="9">
    <source>
        <dbReference type="Proteomes" id="UP000515804"/>
    </source>
</evidence>
<dbReference type="SUPFAM" id="SSF51161">
    <property type="entry name" value="Trimeric LpxA-like enzymes"/>
    <property type="match status" value="1"/>
</dbReference>
<evidence type="ECO:0000256" key="1">
    <source>
        <dbReference type="ARBA" id="ARBA00022516"/>
    </source>
</evidence>
<dbReference type="RefSeq" id="WP_187552644.1">
    <property type="nucleotide sequence ID" value="NZ_BMZL01000001.1"/>
</dbReference>
<comment type="similarity">
    <text evidence="6">Belongs to the transferase hexapeptide repeat family. LpxA subfamily.</text>
</comment>
<comment type="function">
    <text evidence="6">Involved in the biosynthesis of lipid A, a phosphorylated glycolipid that anchors the lipopolysaccharide to the outer membrane of the cell.</text>
</comment>
<keyword evidence="2 6" id="KW-0441">Lipid A biosynthesis</keyword>
<feature type="domain" description="UDP N-acetylglucosamine O-acyltransferase C-terminal" evidence="7">
    <location>
        <begin position="180"/>
        <end position="261"/>
    </location>
</feature>
<evidence type="ECO:0000259" key="7">
    <source>
        <dbReference type="Pfam" id="PF13720"/>
    </source>
</evidence>
<dbReference type="InterPro" id="IPR029098">
    <property type="entry name" value="Acetyltransf_C"/>
</dbReference>
<sequence length="264" mass="28072">MSAASVLVHPTAVIDPDARLGTGVQVGAYAVIGAGVEVGDGTRIGPHCTIEGPTRIGRDNVFHAHAAIGGEPQDKKYRGERVELVIGDGNVVREFVTINRGTGDGGGVTRIGDRNWILAYCHVAHDCIIGNDCVFSNNATLAGHVTVGNHVILSGFAGVHQFCRIGDHAFIGMGAFVNGDVPPFLMVAQEKYARPRGINAEGLKRRGFDAGRIASIKRAYRALYMGDAKLDEAKSELGEIAASGSDDVRAMLDFIERGERPLLR</sequence>
<dbReference type="GO" id="GO:0016020">
    <property type="term" value="C:membrane"/>
    <property type="evidence" value="ECO:0007669"/>
    <property type="project" value="GOC"/>
</dbReference>
<proteinExistence type="inferred from homology"/>
<evidence type="ECO:0000256" key="3">
    <source>
        <dbReference type="ARBA" id="ARBA00022679"/>
    </source>
</evidence>
<dbReference type="InterPro" id="IPR010137">
    <property type="entry name" value="Lipid_A_LpxA"/>
</dbReference>
<dbReference type="GO" id="GO:0005737">
    <property type="term" value="C:cytoplasm"/>
    <property type="evidence" value="ECO:0007669"/>
    <property type="project" value="UniProtKB-SubCell"/>
</dbReference>
<dbReference type="NCBIfam" id="TIGR01852">
    <property type="entry name" value="lipid_A_lpxA"/>
    <property type="match status" value="1"/>
</dbReference>
<dbReference type="HAMAP" id="MF_00387">
    <property type="entry name" value="LpxA"/>
    <property type="match status" value="1"/>
</dbReference>
<dbReference type="GO" id="GO:0009245">
    <property type="term" value="P:lipid A biosynthetic process"/>
    <property type="evidence" value="ECO:0007669"/>
    <property type="project" value="UniProtKB-UniRule"/>
</dbReference>
<evidence type="ECO:0000256" key="6">
    <source>
        <dbReference type="HAMAP-Rule" id="MF_00387"/>
    </source>
</evidence>
<accession>A0A7G9SQK2</accession>
<evidence type="ECO:0000313" key="8">
    <source>
        <dbReference type="EMBL" id="QNN70127.1"/>
    </source>
</evidence>
<comment type="catalytic activity">
    <reaction evidence="6">
        <text>a (3R)-hydroxyacyl-[ACP] + UDP-N-acetyl-alpha-D-glucosamine = a UDP-3-O-[(3R)-3-hydroxyacyl]-N-acetyl-alpha-D-glucosamine + holo-[ACP]</text>
        <dbReference type="Rhea" id="RHEA:67812"/>
        <dbReference type="Rhea" id="RHEA-COMP:9685"/>
        <dbReference type="Rhea" id="RHEA-COMP:9945"/>
        <dbReference type="ChEBI" id="CHEBI:57705"/>
        <dbReference type="ChEBI" id="CHEBI:64479"/>
        <dbReference type="ChEBI" id="CHEBI:78827"/>
        <dbReference type="ChEBI" id="CHEBI:173225"/>
        <dbReference type="EC" id="2.3.1.129"/>
    </reaction>
</comment>
<evidence type="ECO:0000256" key="2">
    <source>
        <dbReference type="ARBA" id="ARBA00022556"/>
    </source>
</evidence>
<comment type="pathway">
    <text evidence="6">Glycolipid biosynthesis; lipid IV(A) biosynthesis; lipid IV(A) from (3R)-3-hydroxytetradecanoyl-[acyl-carrier-protein] and UDP-N-acetyl-alpha-D-glucosamine: step 1/6.</text>
</comment>
<dbReference type="Pfam" id="PF13720">
    <property type="entry name" value="Acetyltransf_11"/>
    <property type="match status" value="1"/>
</dbReference>
<dbReference type="EC" id="2.3.1.129" evidence="6"/>
<dbReference type="CDD" id="cd03351">
    <property type="entry name" value="LbH_UDP-GlcNAc_AT"/>
    <property type="match status" value="1"/>
</dbReference>
<evidence type="ECO:0000256" key="5">
    <source>
        <dbReference type="ARBA" id="ARBA00023315"/>
    </source>
</evidence>
<dbReference type="Proteomes" id="UP000515804">
    <property type="component" value="Chromosome"/>
</dbReference>
<dbReference type="KEGG" id="tcn:H9L16_00245"/>
<dbReference type="EMBL" id="CP060719">
    <property type="protein sequence ID" value="QNN70127.1"/>
    <property type="molecule type" value="Genomic_DNA"/>
</dbReference>
<dbReference type="Pfam" id="PF00132">
    <property type="entry name" value="Hexapep"/>
    <property type="match status" value="2"/>
</dbReference>